<dbReference type="EMBL" id="PTQR01000082">
    <property type="protein sequence ID" value="TKX21158.1"/>
    <property type="molecule type" value="Genomic_DNA"/>
</dbReference>
<dbReference type="AlphaFoldDB" id="A0A4U7AS88"/>
<gene>
    <name evidence="1" type="ORF">C1H76_6699</name>
</gene>
<reference evidence="1 2" key="1">
    <citation type="submission" date="2018-02" db="EMBL/GenBank/DDBJ databases">
        <title>Draft genome sequences of Elsinoe sp., causing black scab on jojoba.</title>
        <authorList>
            <person name="Stodart B."/>
            <person name="Jeffress S."/>
            <person name="Ash G."/>
            <person name="Arun Chinnappa K."/>
        </authorList>
    </citation>
    <scope>NUCLEOTIDE SEQUENCE [LARGE SCALE GENOMIC DNA]</scope>
    <source>
        <strain evidence="1 2">Hillstone_2</strain>
    </source>
</reference>
<organism evidence="1 2">
    <name type="scientific">Elsinoe australis</name>
    <dbReference type="NCBI Taxonomy" id="40998"/>
    <lineage>
        <taxon>Eukaryota</taxon>
        <taxon>Fungi</taxon>
        <taxon>Dikarya</taxon>
        <taxon>Ascomycota</taxon>
        <taxon>Pezizomycotina</taxon>
        <taxon>Dothideomycetes</taxon>
        <taxon>Dothideomycetidae</taxon>
        <taxon>Myriangiales</taxon>
        <taxon>Elsinoaceae</taxon>
        <taxon>Elsinoe</taxon>
    </lineage>
</organism>
<protein>
    <submittedName>
        <fullName evidence="1">Uncharacterized protein</fullName>
    </submittedName>
</protein>
<dbReference type="Proteomes" id="UP000308133">
    <property type="component" value="Unassembled WGS sequence"/>
</dbReference>
<evidence type="ECO:0000313" key="2">
    <source>
        <dbReference type="Proteomes" id="UP000308133"/>
    </source>
</evidence>
<proteinExistence type="predicted"/>
<name>A0A4U7AS88_9PEZI</name>
<evidence type="ECO:0000313" key="1">
    <source>
        <dbReference type="EMBL" id="TKX21158.1"/>
    </source>
</evidence>
<accession>A0A4U7AS88</accession>
<sequence length="334" mass="38471">MTVVEIARPTEVLGRHDSVTGSPDSESRIPFVRKTSGHYYPPDIAHDLDGIDLPLKQKEQVLATAWEYSRSVIPSFTNWSRYVAFMRIIIMGIIAEYRGTLIDLVAGDKVLNFDMNDILSALFGGTRGHEAMSREYRNFVLISAEKTSDRKEGELFRRYVNALAYSPQQWFRIRDADDLARFTIAAALACNDVNDVWFTDEQFDLLAELGDTQYDAISYFKHRSEGETNSTFAYMPSDLRVQAWQQYRNVLWALDVAWGRRPGYPVVINFLRIFGGPLHMMMQRYRFVEEGLTIGRQENKQVVDQTRQHFKLWNRLAATGLLPNTWSATSRSSR</sequence>
<comment type="caution">
    <text evidence="1">The sequence shown here is derived from an EMBL/GenBank/DDBJ whole genome shotgun (WGS) entry which is preliminary data.</text>
</comment>